<feature type="region of interest" description="Disordered" evidence="1">
    <location>
        <begin position="1"/>
        <end position="32"/>
    </location>
</feature>
<comment type="caution">
    <text evidence="2">The sequence shown here is derived from an EMBL/GenBank/DDBJ whole genome shotgun (WGS) entry which is preliminary data.</text>
</comment>
<reference evidence="2 3" key="1">
    <citation type="journal article" date="2022" name="G3 (Bethesda)">
        <title>Whole-genome sequence and methylome profiling of the almond [Prunus dulcis (Mill.) D.A. Webb] cultivar 'Nonpareil'.</title>
        <authorList>
            <person name="D'Amico-Willman K.M."/>
            <person name="Ouma W.Z."/>
            <person name="Meulia T."/>
            <person name="Sideli G.M."/>
            <person name="Gradziel T.M."/>
            <person name="Fresnedo-Ramirez J."/>
        </authorList>
    </citation>
    <scope>NUCLEOTIDE SEQUENCE [LARGE SCALE GENOMIC DNA]</scope>
    <source>
        <strain evidence="2">Clone GOH B32 T37-40</strain>
    </source>
</reference>
<evidence type="ECO:0000256" key="1">
    <source>
        <dbReference type="SAM" id="MobiDB-lite"/>
    </source>
</evidence>
<evidence type="ECO:0000313" key="2">
    <source>
        <dbReference type="EMBL" id="KAI5318057.1"/>
    </source>
</evidence>
<evidence type="ECO:0000313" key="3">
    <source>
        <dbReference type="Proteomes" id="UP001054821"/>
    </source>
</evidence>
<accession>A0AAD4V5N2</accession>
<keyword evidence="3" id="KW-1185">Reference proteome</keyword>
<dbReference type="EMBL" id="JAJFAZ020000007">
    <property type="protein sequence ID" value="KAI5318057.1"/>
    <property type="molecule type" value="Genomic_DNA"/>
</dbReference>
<organism evidence="2 3">
    <name type="scientific">Prunus dulcis</name>
    <name type="common">Almond</name>
    <name type="synonym">Amygdalus dulcis</name>
    <dbReference type="NCBI Taxonomy" id="3755"/>
    <lineage>
        <taxon>Eukaryota</taxon>
        <taxon>Viridiplantae</taxon>
        <taxon>Streptophyta</taxon>
        <taxon>Embryophyta</taxon>
        <taxon>Tracheophyta</taxon>
        <taxon>Spermatophyta</taxon>
        <taxon>Magnoliopsida</taxon>
        <taxon>eudicotyledons</taxon>
        <taxon>Gunneridae</taxon>
        <taxon>Pentapetalae</taxon>
        <taxon>rosids</taxon>
        <taxon>fabids</taxon>
        <taxon>Rosales</taxon>
        <taxon>Rosaceae</taxon>
        <taxon>Amygdaloideae</taxon>
        <taxon>Amygdaleae</taxon>
        <taxon>Prunus</taxon>
    </lineage>
</organism>
<proteinExistence type="predicted"/>
<dbReference type="AlphaFoldDB" id="A0AAD4V5N2"/>
<name>A0AAD4V5N2_PRUDU</name>
<dbReference type="Proteomes" id="UP001054821">
    <property type="component" value="Chromosome 7"/>
</dbReference>
<protein>
    <submittedName>
        <fullName evidence="2">Uncharacterized protein</fullName>
    </submittedName>
</protein>
<sequence>MNLLATWPTSRVEKSHPYPDSQPQEENNHMDINPNIDWEISDNSALESNAQVEFPIENFQLVGENESTQGDET</sequence>
<gene>
    <name evidence="2" type="ORF">L3X38_037765</name>
</gene>